<dbReference type="Proteomes" id="UP000583127">
    <property type="component" value="Unassembled WGS sequence"/>
</dbReference>
<accession>A0A7Y0A1N2</accession>
<reference evidence="1 2" key="1">
    <citation type="submission" date="2020-04" db="EMBL/GenBank/DDBJ databases">
        <title>Paraburkholderia sp. G-4-1-8 isolated from soil.</title>
        <authorList>
            <person name="Dahal R.H."/>
        </authorList>
    </citation>
    <scope>NUCLEOTIDE SEQUENCE [LARGE SCALE GENOMIC DNA]</scope>
    <source>
        <strain evidence="1 2">G-4-1-8</strain>
    </source>
</reference>
<protein>
    <submittedName>
        <fullName evidence="1">Uncharacterized protein</fullName>
    </submittedName>
</protein>
<dbReference type="AlphaFoldDB" id="A0A7Y0A1N2"/>
<gene>
    <name evidence="1" type="ORF">HHL14_29030</name>
</gene>
<evidence type="ECO:0000313" key="2">
    <source>
        <dbReference type="Proteomes" id="UP000583127"/>
    </source>
</evidence>
<proteinExistence type="predicted"/>
<name>A0A7Y0A1N2_9BURK</name>
<organism evidence="1 2">
    <name type="scientific">Paraburkholderia antibiotica</name>
    <dbReference type="NCBI Taxonomy" id="2728839"/>
    <lineage>
        <taxon>Bacteria</taxon>
        <taxon>Pseudomonadati</taxon>
        <taxon>Pseudomonadota</taxon>
        <taxon>Betaproteobacteria</taxon>
        <taxon>Burkholderiales</taxon>
        <taxon>Burkholderiaceae</taxon>
        <taxon>Paraburkholderia</taxon>
    </lineage>
</organism>
<keyword evidence="2" id="KW-1185">Reference proteome</keyword>
<dbReference type="RefSeq" id="WP_169501043.1">
    <property type="nucleotide sequence ID" value="NZ_JABBFZ010000026.1"/>
</dbReference>
<sequence length="72" mass="8192">MAIDFKVGTNRNCTFYTRQEYRGNPLSEEARSGRQLITSASSSDLTRDSRQLARLLQFLRGALVRASRRRAA</sequence>
<evidence type="ECO:0000313" key="1">
    <source>
        <dbReference type="EMBL" id="NML34856.1"/>
    </source>
</evidence>
<comment type="caution">
    <text evidence="1">The sequence shown here is derived from an EMBL/GenBank/DDBJ whole genome shotgun (WGS) entry which is preliminary data.</text>
</comment>
<dbReference type="EMBL" id="JABBFZ010000026">
    <property type="protein sequence ID" value="NML34856.1"/>
    <property type="molecule type" value="Genomic_DNA"/>
</dbReference>